<dbReference type="EMBL" id="JAXCGZ010000438">
    <property type="protein sequence ID" value="KAK7085981.1"/>
    <property type="molecule type" value="Genomic_DNA"/>
</dbReference>
<dbReference type="InterPro" id="IPR039061">
    <property type="entry name" value="MTBP"/>
</dbReference>
<feature type="compositionally biased region" description="Low complexity" evidence="1">
    <location>
        <begin position="632"/>
        <end position="645"/>
    </location>
</feature>
<proteinExistence type="predicted"/>
<evidence type="ECO:0000259" key="3">
    <source>
        <dbReference type="Pfam" id="PF14920"/>
    </source>
</evidence>
<gene>
    <name evidence="4" type="ORF">SK128_023172</name>
</gene>
<dbReference type="InterPro" id="IPR029418">
    <property type="entry name" value="MTBP_C"/>
</dbReference>
<dbReference type="GO" id="GO:0031396">
    <property type="term" value="P:regulation of protein ubiquitination"/>
    <property type="evidence" value="ECO:0007669"/>
    <property type="project" value="InterPro"/>
</dbReference>
<feature type="compositionally biased region" description="Low complexity" evidence="1">
    <location>
        <begin position="733"/>
        <end position="744"/>
    </location>
</feature>
<evidence type="ECO:0000259" key="2">
    <source>
        <dbReference type="Pfam" id="PF14918"/>
    </source>
</evidence>
<dbReference type="GO" id="GO:0034501">
    <property type="term" value="P:protein localization to kinetochore"/>
    <property type="evidence" value="ECO:0007669"/>
    <property type="project" value="TreeGrafter"/>
</dbReference>
<sequence length="830" mass="93192">MEKILLFISTERQNIKLKKELQDIVTTLKNEGEDHASSNLVRVASSFVTGSVSSVTSAHDGKACNLWHDLSKDDPLENLLSHEDAVEPEANTEENEESLFRYNDFFLLAEGLHEFANGLQDTGSYLLYILWCVSKYAPNPSEVPEFYGSLKRLCQWHFGGLYIICENIEIVKEWPGFLPLHIASLSESIVKLALDTFWRGHLVFSADRNDGSVQLPESVISLFSGQPVLETNSNQDALFMLPTAEVVADFDVGTLPWIFIKNGSVYELTPAEHTDPEDREEVTAMIDVLTAQAGMATLIRIRYSPHPPVLEGVRALSTDEWKRINVEGQFDLTPKLYFKGYHMVMNMIILSEGATPGKAMVVALQDPNSCGEDVVRLYSNARLREQQEMPKADEERLIELLRETPNLTSVHMAVLSHLSLNFPREIRRRLTRAGLMDRGFDDATKRAVEAVASEEFLRCLLMTPAPPCPVIEKFNTIPPEISVSCNSWPEYIALIKAESEMSRHNQNKAGDLLGGLAPPPPTTSVLTLEASQLYKLFTKSGQPAERIKRKMTKHVSSGKHLLKVKSTLAEVKHLKWPEALYAYHHGVYYNADEWQEKFSEECHNIENRCITQETASTCSPFQDKEAAYVTVSSHRSSSKDSQNSSKGVQGTDALKSVRRVNSLCTEDTMSVRSVRSSVCNRPPLRRSPRKHYQYGHSAGKRSPQRQKIKGVRNSKENSSSRNLAKPSDLLQPSSSRAHLRSSARTNPKPADLSDLHKQKLRVAVVNTLESEGIKMKNPLFKVCFKKMFAVCRPFALDVIGQGSTSKTMEKIAKSHVKQVIEFEKHKAKGR</sequence>
<dbReference type="PANTHER" id="PTHR14382:SF1">
    <property type="entry name" value="MDM2-BINDING PROTEIN"/>
    <property type="match status" value="1"/>
</dbReference>
<evidence type="ECO:0000313" key="5">
    <source>
        <dbReference type="Proteomes" id="UP001381693"/>
    </source>
</evidence>
<dbReference type="GO" id="GO:0007089">
    <property type="term" value="P:traversing start control point of mitotic cell cycle"/>
    <property type="evidence" value="ECO:0007669"/>
    <property type="project" value="TreeGrafter"/>
</dbReference>
<dbReference type="Pfam" id="PF14918">
    <property type="entry name" value="MTBP_N"/>
    <property type="match status" value="1"/>
</dbReference>
<organism evidence="4 5">
    <name type="scientific">Halocaridina rubra</name>
    <name type="common">Hawaiian red shrimp</name>
    <dbReference type="NCBI Taxonomy" id="373956"/>
    <lineage>
        <taxon>Eukaryota</taxon>
        <taxon>Metazoa</taxon>
        <taxon>Ecdysozoa</taxon>
        <taxon>Arthropoda</taxon>
        <taxon>Crustacea</taxon>
        <taxon>Multicrustacea</taxon>
        <taxon>Malacostraca</taxon>
        <taxon>Eumalacostraca</taxon>
        <taxon>Eucarida</taxon>
        <taxon>Decapoda</taxon>
        <taxon>Pleocyemata</taxon>
        <taxon>Caridea</taxon>
        <taxon>Atyoidea</taxon>
        <taxon>Atyidae</taxon>
        <taxon>Halocaridina</taxon>
    </lineage>
</organism>
<dbReference type="InterPro" id="IPR029421">
    <property type="entry name" value="MTBP_N"/>
</dbReference>
<dbReference type="Pfam" id="PF14920">
    <property type="entry name" value="MTBP_C"/>
    <property type="match status" value="1"/>
</dbReference>
<dbReference type="Proteomes" id="UP001381693">
    <property type="component" value="Unassembled WGS sequence"/>
</dbReference>
<reference evidence="4 5" key="1">
    <citation type="submission" date="2023-11" db="EMBL/GenBank/DDBJ databases">
        <title>Halocaridina rubra genome assembly.</title>
        <authorList>
            <person name="Smith C."/>
        </authorList>
    </citation>
    <scope>NUCLEOTIDE SEQUENCE [LARGE SCALE GENOMIC DNA]</scope>
    <source>
        <strain evidence="4">EP-1</strain>
        <tissue evidence="4">Whole</tissue>
    </source>
</reference>
<dbReference type="AlphaFoldDB" id="A0AAN8XKL5"/>
<accession>A0AAN8XKL5</accession>
<dbReference type="GO" id="GO:0000776">
    <property type="term" value="C:kinetochore"/>
    <property type="evidence" value="ECO:0007669"/>
    <property type="project" value="TreeGrafter"/>
</dbReference>
<feature type="region of interest" description="Disordered" evidence="1">
    <location>
        <begin position="629"/>
        <end position="654"/>
    </location>
</feature>
<evidence type="ECO:0000313" key="4">
    <source>
        <dbReference type="EMBL" id="KAK7085981.1"/>
    </source>
</evidence>
<feature type="region of interest" description="Disordered" evidence="1">
    <location>
        <begin position="674"/>
        <end position="755"/>
    </location>
</feature>
<feature type="compositionally biased region" description="Basic residues" evidence="1">
    <location>
        <begin position="683"/>
        <end position="712"/>
    </location>
</feature>
<dbReference type="PANTHER" id="PTHR14382">
    <property type="entry name" value="MDM2-BINDING PROTEIN"/>
    <property type="match status" value="1"/>
</dbReference>
<protein>
    <submittedName>
        <fullName evidence="4">Uncharacterized protein</fullName>
    </submittedName>
</protein>
<feature type="domain" description="MDN2-binding protein C-terminal" evidence="3">
    <location>
        <begin position="570"/>
        <end position="820"/>
    </location>
</feature>
<keyword evidence="5" id="KW-1185">Reference proteome</keyword>
<feature type="domain" description="DM2" evidence="2">
    <location>
        <begin position="82"/>
        <end position="220"/>
    </location>
</feature>
<comment type="caution">
    <text evidence="4">The sequence shown here is derived from an EMBL/GenBank/DDBJ whole genome shotgun (WGS) entry which is preliminary data.</text>
</comment>
<name>A0AAN8XKL5_HALRR</name>
<evidence type="ECO:0000256" key="1">
    <source>
        <dbReference type="SAM" id="MobiDB-lite"/>
    </source>
</evidence>